<dbReference type="EMBL" id="CP142737">
    <property type="protein sequence ID" value="WUR05090.1"/>
    <property type="molecule type" value="Genomic_DNA"/>
</dbReference>
<dbReference type="RefSeq" id="XP_065331235.1">
    <property type="nucleotide sequence ID" value="XM_065475163.1"/>
</dbReference>
<keyword evidence="2" id="KW-1185">Reference proteome</keyword>
<evidence type="ECO:0000313" key="2">
    <source>
        <dbReference type="Proteomes" id="UP001334084"/>
    </source>
</evidence>
<dbReference type="GeneID" id="90542937"/>
<reference evidence="1" key="1">
    <citation type="journal article" date="2024" name="BMC Genomics">
        <title>Functional annotation of a divergent genome using sequence and structure-based similarity.</title>
        <authorList>
            <person name="Svedberg D."/>
            <person name="Winiger R.R."/>
            <person name="Berg A."/>
            <person name="Sharma H."/>
            <person name="Tellgren-Roth C."/>
            <person name="Debrunner-Vossbrinck B.A."/>
            <person name="Vossbrinck C.R."/>
            <person name="Barandun J."/>
        </authorList>
    </citation>
    <scope>NUCLEOTIDE SEQUENCE</scope>
    <source>
        <strain evidence="1">Illinois isolate</strain>
    </source>
</reference>
<accession>A0AAX4JGL6</accession>
<dbReference type="AlphaFoldDB" id="A0AAX4JGL6"/>
<proteinExistence type="predicted"/>
<organism evidence="1 2">
    <name type="scientific">Vairimorpha necatrix</name>
    <dbReference type="NCBI Taxonomy" id="6039"/>
    <lineage>
        <taxon>Eukaryota</taxon>
        <taxon>Fungi</taxon>
        <taxon>Fungi incertae sedis</taxon>
        <taxon>Microsporidia</taxon>
        <taxon>Nosematidae</taxon>
        <taxon>Vairimorpha</taxon>
    </lineage>
</organism>
<evidence type="ECO:0000313" key="1">
    <source>
        <dbReference type="EMBL" id="WUR05090.1"/>
    </source>
</evidence>
<protein>
    <recommendedName>
        <fullName evidence="3">NADH dehydrogenase subunit 9</fullName>
    </recommendedName>
</protein>
<dbReference type="Proteomes" id="UP001334084">
    <property type="component" value="Chromosome 12"/>
</dbReference>
<gene>
    <name evidence="1" type="ORF">VNE69_12075</name>
</gene>
<sequence length="172" mass="20526">MGLPKESIYTAFSRVFTTRVKLYSKKIALEKQINEKIKEQQVLKTILQQEDKLPLKEFSFSLSKGPDTYFEILEISRNNKNEEDSGLVYKARRVYQSYKDSTKMTYLCEIKKTEYFITAEDGVQWKGQDVWKEFSENFKNTIEFKNIEHFFGLTYKPVQTRLEKINETKQKR</sequence>
<dbReference type="Gene3D" id="3.30.160.360">
    <property type="match status" value="1"/>
</dbReference>
<name>A0AAX4JGL6_9MICR</name>
<dbReference type="KEGG" id="vnx:VNE69_12075"/>
<evidence type="ECO:0008006" key="3">
    <source>
        <dbReference type="Google" id="ProtNLM"/>
    </source>
</evidence>